<feature type="transmembrane region" description="Helical" evidence="2">
    <location>
        <begin position="57"/>
        <end position="77"/>
    </location>
</feature>
<proteinExistence type="predicted"/>
<accession>A0A7C0WTM5</accession>
<feature type="compositionally biased region" description="Basic and acidic residues" evidence="1">
    <location>
        <begin position="141"/>
        <end position="151"/>
    </location>
</feature>
<dbReference type="AlphaFoldDB" id="A0A7C0WTM5"/>
<gene>
    <name evidence="3" type="ORF">ENG14_00320</name>
</gene>
<comment type="caution">
    <text evidence="3">The sequence shown here is derived from an EMBL/GenBank/DDBJ whole genome shotgun (WGS) entry which is preliminary data.</text>
</comment>
<reference evidence="3" key="1">
    <citation type="journal article" date="2020" name="mSystems">
        <title>Genome- and Community-Level Interaction Insights into Carbon Utilization and Element Cycling Functions of Hydrothermarchaeota in Hydrothermal Sediment.</title>
        <authorList>
            <person name="Zhou Z."/>
            <person name="Liu Y."/>
            <person name="Xu W."/>
            <person name="Pan J."/>
            <person name="Luo Z.H."/>
            <person name="Li M."/>
        </authorList>
    </citation>
    <scope>NUCLEOTIDE SEQUENCE [LARGE SCALE GENOMIC DNA]</scope>
    <source>
        <strain evidence="3">HyVt-19</strain>
    </source>
</reference>
<keyword evidence="2" id="KW-1133">Transmembrane helix</keyword>
<keyword evidence="2" id="KW-0812">Transmembrane</keyword>
<sequence length="151" mass="17178">MGWFKNLFGKDKTEEEKKPKNEINQGIGYMYLIMGLQVLFVLVIMGIMLFVGRIIATPWWVFAIMFLIGVSGCVYIYKKAKRKWVTFKSALQNLDLSDKNYEISIMGGMLTMRVEHNPRRMIEAGAVSARPPALPPTSTTHQEEAEESKTA</sequence>
<dbReference type="EMBL" id="DQZW01000016">
    <property type="protein sequence ID" value="HDL89332.1"/>
    <property type="molecule type" value="Genomic_DNA"/>
</dbReference>
<protein>
    <submittedName>
        <fullName evidence="3">Uncharacterized protein</fullName>
    </submittedName>
</protein>
<organism evidence="3">
    <name type="scientific">Thermodesulforhabdus norvegica</name>
    <dbReference type="NCBI Taxonomy" id="39841"/>
    <lineage>
        <taxon>Bacteria</taxon>
        <taxon>Pseudomonadati</taxon>
        <taxon>Thermodesulfobacteriota</taxon>
        <taxon>Syntrophobacteria</taxon>
        <taxon>Syntrophobacterales</taxon>
        <taxon>Thermodesulforhabdaceae</taxon>
        <taxon>Thermodesulforhabdus</taxon>
    </lineage>
</organism>
<evidence type="ECO:0000256" key="2">
    <source>
        <dbReference type="SAM" id="Phobius"/>
    </source>
</evidence>
<keyword evidence="2" id="KW-0472">Membrane</keyword>
<evidence type="ECO:0000256" key="1">
    <source>
        <dbReference type="SAM" id="MobiDB-lite"/>
    </source>
</evidence>
<feature type="transmembrane region" description="Helical" evidence="2">
    <location>
        <begin position="27"/>
        <end position="51"/>
    </location>
</feature>
<name>A0A7C0WTM5_9BACT</name>
<evidence type="ECO:0000313" key="3">
    <source>
        <dbReference type="EMBL" id="HDL89332.1"/>
    </source>
</evidence>
<dbReference type="Proteomes" id="UP000886355">
    <property type="component" value="Unassembled WGS sequence"/>
</dbReference>
<feature type="region of interest" description="Disordered" evidence="1">
    <location>
        <begin position="129"/>
        <end position="151"/>
    </location>
</feature>